<dbReference type="Proteomes" id="UP000887013">
    <property type="component" value="Unassembled WGS sequence"/>
</dbReference>
<keyword evidence="2" id="KW-1185">Reference proteome</keyword>
<evidence type="ECO:0000313" key="1">
    <source>
        <dbReference type="EMBL" id="GFT13840.1"/>
    </source>
</evidence>
<organism evidence="1 2">
    <name type="scientific">Nephila pilipes</name>
    <name type="common">Giant wood spider</name>
    <name type="synonym">Nephila maculata</name>
    <dbReference type="NCBI Taxonomy" id="299642"/>
    <lineage>
        <taxon>Eukaryota</taxon>
        <taxon>Metazoa</taxon>
        <taxon>Ecdysozoa</taxon>
        <taxon>Arthropoda</taxon>
        <taxon>Chelicerata</taxon>
        <taxon>Arachnida</taxon>
        <taxon>Araneae</taxon>
        <taxon>Araneomorphae</taxon>
        <taxon>Entelegynae</taxon>
        <taxon>Araneoidea</taxon>
        <taxon>Nephilidae</taxon>
        <taxon>Nephila</taxon>
    </lineage>
</organism>
<dbReference type="EMBL" id="BMAW01104349">
    <property type="protein sequence ID" value="GFT13840.1"/>
    <property type="molecule type" value="Genomic_DNA"/>
</dbReference>
<protein>
    <submittedName>
        <fullName evidence="1">Integrase catalytic domain-containing protein</fullName>
    </submittedName>
</protein>
<dbReference type="OrthoDB" id="6437453at2759"/>
<evidence type="ECO:0000313" key="2">
    <source>
        <dbReference type="Proteomes" id="UP000887013"/>
    </source>
</evidence>
<reference evidence="1" key="1">
    <citation type="submission" date="2020-08" db="EMBL/GenBank/DDBJ databases">
        <title>Multicomponent nature underlies the extraordinary mechanical properties of spider dragline silk.</title>
        <authorList>
            <person name="Kono N."/>
            <person name="Nakamura H."/>
            <person name="Mori M."/>
            <person name="Yoshida Y."/>
            <person name="Ohtoshi R."/>
            <person name="Malay A.D."/>
            <person name="Moran D.A.P."/>
            <person name="Tomita M."/>
            <person name="Numata K."/>
            <person name="Arakawa K."/>
        </authorList>
    </citation>
    <scope>NUCLEOTIDE SEQUENCE</scope>
</reference>
<gene>
    <name evidence="1" type="primary">AVEN_7306_1</name>
    <name evidence="1" type="ORF">NPIL_539301</name>
</gene>
<proteinExistence type="predicted"/>
<accession>A0A8X6NHU1</accession>
<name>A0A8X6NHU1_NEPPI</name>
<dbReference type="AlphaFoldDB" id="A0A8X6NHU1"/>
<comment type="caution">
    <text evidence="1">The sequence shown here is derived from an EMBL/GenBank/DDBJ whole genome shotgun (WGS) entry which is preliminary data.</text>
</comment>
<sequence>MRCFWELESSGIRSDEIDSGMKDKEGLRGFNESVQLVEIDIVLSCRGKKARKKKTCETLLKSFWVDYLAGGIDQVERVVKITTESVGILKNVGMVLRKWQINSVKLREAWRRAGIETQEDETIKTGSDAPTKVLELTWDPNKDMIFFVFSKLINILANGAAPKDSYCRYLVAFSTRSDSCDHSSLD</sequence>